<reference evidence="1 2" key="1">
    <citation type="journal article" date="2018" name="Sci. Rep.">
        <title>Genomic signatures of local adaptation to the degree of environmental predictability in rotifers.</title>
        <authorList>
            <person name="Franch-Gras L."/>
            <person name="Hahn C."/>
            <person name="Garcia-Roger E.M."/>
            <person name="Carmona M.J."/>
            <person name="Serra M."/>
            <person name="Gomez A."/>
        </authorList>
    </citation>
    <scope>NUCLEOTIDE SEQUENCE [LARGE SCALE GENOMIC DNA]</scope>
    <source>
        <strain evidence="1">HYR1</strain>
    </source>
</reference>
<organism evidence="1 2">
    <name type="scientific">Brachionus plicatilis</name>
    <name type="common">Marine rotifer</name>
    <name type="synonym">Brachionus muelleri</name>
    <dbReference type="NCBI Taxonomy" id="10195"/>
    <lineage>
        <taxon>Eukaryota</taxon>
        <taxon>Metazoa</taxon>
        <taxon>Spiralia</taxon>
        <taxon>Gnathifera</taxon>
        <taxon>Rotifera</taxon>
        <taxon>Eurotatoria</taxon>
        <taxon>Monogononta</taxon>
        <taxon>Pseudotrocha</taxon>
        <taxon>Ploima</taxon>
        <taxon>Brachionidae</taxon>
        <taxon>Brachionus</taxon>
    </lineage>
</organism>
<accession>A0A3M7RJA8</accession>
<evidence type="ECO:0000313" key="1">
    <source>
        <dbReference type="EMBL" id="RNA23405.1"/>
    </source>
</evidence>
<name>A0A3M7RJA8_BRAPC</name>
<dbReference type="Proteomes" id="UP000276133">
    <property type="component" value="Unassembled WGS sequence"/>
</dbReference>
<keyword evidence="2" id="KW-1185">Reference proteome</keyword>
<dbReference type="EMBL" id="REGN01003293">
    <property type="protein sequence ID" value="RNA23405.1"/>
    <property type="molecule type" value="Genomic_DNA"/>
</dbReference>
<evidence type="ECO:0000313" key="2">
    <source>
        <dbReference type="Proteomes" id="UP000276133"/>
    </source>
</evidence>
<dbReference type="AlphaFoldDB" id="A0A3M7RJA8"/>
<sequence length="113" mass="13468">MVRYRMPTMKSIKPIPNSSKLLTVIRYDVILMDLFTWVSNSFMQKVLIIKLCNERTNLFLHYDFPSINLTKKKSSIKKSKHLLEKKEIIKSICKDLKALIFTLFKYEVNHHHI</sequence>
<gene>
    <name evidence="1" type="ORF">BpHYR1_050742</name>
</gene>
<proteinExistence type="predicted"/>
<protein>
    <submittedName>
        <fullName evidence="1">Uncharacterized protein</fullName>
    </submittedName>
</protein>
<comment type="caution">
    <text evidence="1">The sequence shown here is derived from an EMBL/GenBank/DDBJ whole genome shotgun (WGS) entry which is preliminary data.</text>
</comment>